<dbReference type="Pfam" id="PF12728">
    <property type="entry name" value="HTH_17"/>
    <property type="match status" value="1"/>
</dbReference>
<dbReference type="InterPro" id="IPR009061">
    <property type="entry name" value="DNA-bd_dom_put_sf"/>
</dbReference>
<accession>A0ABV3XMK2</accession>
<dbReference type="RefSeq" id="WP_369210615.1">
    <property type="nucleotide sequence ID" value="NZ_JBFNXQ010000177.1"/>
</dbReference>
<proteinExistence type="predicted"/>
<evidence type="ECO:0000259" key="2">
    <source>
        <dbReference type="Pfam" id="PF12728"/>
    </source>
</evidence>
<evidence type="ECO:0000313" key="3">
    <source>
        <dbReference type="EMBL" id="MEX5721826.1"/>
    </source>
</evidence>
<protein>
    <submittedName>
        <fullName evidence="3">Helix-turn-helix domain-containing protein</fullName>
    </submittedName>
</protein>
<feature type="compositionally biased region" description="Low complexity" evidence="1">
    <location>
        <begin position="90"/>
        <end position="121"/>
    </location>
</feature>
<dbReference type="EMBL" id="JBFNXQ010000177">
    <property type="protein sequence ID" value="MEX5721826.1"/>
    <property type="molecule type" value="Genomic_DNA"/>
</dbReference>
<evidence type="ECO:0000313" key="4">
    <source>
        <dbReference type="Proteomes" id="UP001560045"/>
    </source>
</evidence>
<dbReference type="InterPro" id="IPR010093">
    <property type="entry name" value="SinI_DNA-bd"/>
</dbReference>
<dbReference type="NCBIfam" id="TIGR01764">
    <property type="entry name" value="excise"/>
    <property type="match status" value="1"/>
</dbReference>
<name>A0ABV3XMK2_9ACTN</name>
<sequence length="128" mass="13329">MPSPRFLTLDDVAEVLNVSWSQAYALVRRRELIAIQIGGRGQWRVEVDELERFIQQKYAEARAGAVPAPGELTSEGAGPDDGGPDDSGPDDSGPAGSGADDGSTAGRPGDEPATAAASGRSPGRGRRR</sequence>
<organism evidence="3 4">
    <name type="scientific">Geodermatophilus maliterrae</name>
    <dbReference type="NCBI Taxonomy" id="3162531"/>
    <lineage>
        <taxon>Bacteria</taxon>
        <taxon>Bacillati</taxon>
        <taxon>Actinomycetota</taxon>
        <taxon>Actinomycetes</taxon>
        <taxon>Geodermatophilales</taxon>
        <taxon>Geodermatophilaceae</taxon>
        <taxon>Geodermatophilus</taxon>
    </lineage>
</organism>
<feature type="domain" description="Helix-turn-helix" evidence="2">
    <location>
        <begin position="6"/>
        <end position="57"/>
    </location>
</feature>
<gene>
    <name evidence="3" type="ORF">ABQ292_26105</name>
</gene>
<dbReference type="Proteomes" id="UP001560045">
    <property type="component" value="Unassembled WGS sequence"/>
</dbReference>
<keyword evidence="4" id="KW-1185">Reference proteome</keyword>
<comment type="caution">
    <text evidence="3">The sequence shown here is derived from an EMBL/GenBank/DDBJ whole genome shotgun (WGS) entry which is preliminary data.</text>
</comment>
<feature type="region of interest" description="Disordered" evidence="1">
    <location>
        <begin position="62"/>
        <end position="128"/>
    </location>
</feature>
<dbReference type="SUPFAM" id="SSF46955">
    <property type="entry name" value="Putative DNA-binding domain"/>
    <property type="match status" value="1"/>
</dbReference>
<reference evidence="3 4" key="1">
    <citation type="submission" date="2024-06" db="EMBL/GenBank/DDBJ databases">
        <title>Draft genome sequence of Geodermatophilus badlandi, a novel member of the Geodermatophilaceae isolated from badland sedimentary rocks in the Red desert, Wyoming, USA.</title>
        <authorList>
            <person name="Ben Tekaya S."/>
            <person name="Nouioui I."/>
            <person name="Flores G.M."/>
            <person name="Shaal M.N."/>
            <person name="Bredoire F."/>
            <person name="Basile F."/>
            <person name="Van Diepen L."/>
            <person name="Ward N.L."/>
        </authorList>
    </citation>
    <scope>NUCLEOTIDE SEQUENCE [LARGE SCALE GENOMIC DNA]</scope>
    <source>
        <strain evidence="3 4">WL48A</strain>
    </source>
</reference>
<dbReference type="InterPro" id="IPR041657">
    <property type="entry name" value="HTH_17"/>
</dbReference>
<evidence type="ECO:0000256" key="1">
    <source>
        <dbReference type="SAM" id="MobiDB-lite"/>
    </source>
</evidence>